<evidence type="ECO:0000313" key="1">
    <source>
        <dbReference type="EMBL" id="KKN43128.1"/>
    </source>
</evidence>
<organism evidence="1">
    <name type="scientific">marine sediment metagenome</name>
    <dbReference type="NCBI Taxonomy" id="412755"/>
    <lineage>
        <taxon>unclassified sequences</taxon>
        <taxon>metagenomes</taxon>
        <taxon>ecological metagenomes</taxon>
    </lineage>
</organism>
<reference evidence="1" key="1">
    <citation type="journal article" date="2015" name="Nature">
        <title>Complex archaea that bridge the gap between prokaryotes and eukaryotes.</title>
        <authorList>
            <person name="Spang A."/>
            <person name="Saw J.H."/>
            <person name="Jorgensen S.L."/>
            <person name="Zaremba-Niedzwiedzka K."/>
            <person name="Martijn J."/>
            <person name="Lind A.E."/>
            <person name="van Eijk R."/>
            <person name="Schleper C."/>
            <person name="Guy L."/>
            <person name="Ettema T.J."/>
        </authorList>
    </citation>
    <scope>NUCLEOTIDE SEQUENCE</scope>
</reference>
<sequence length="178" mass="19810">MAGIRILYDQGVVVMKKVFICLAMLTFVSAQAKSENSIVNLAKKNGFHTCLPQLKISSEFIINDKVHSTHSFWNQEDPDNSTYSSLSVKDYSDGDSHVIVAAAQTSSGKCDTFYVETFVLTKSCTVAREETFTNLKYAGQLNQNTLLLQNDSKSVNVYLTPQNDSLCLVSKKESLYQN</sequence>
<dbReference type="AlphaFoldDB" id="A0A0F9TNZ2"/>
<comment type="caution">
    <text evidence="1">The sequence shown here is derived from an EMBL/GenBank/DDBJ whole genome shotgun (WGS) entry which is preliminary data.</text>
</comment>
<protein>
    <submittedName>
        <fullName evidence="1">Uncharacterized protein</fullName>
    </submittedName>
</protein>
<dbReference type="EMBL" id="LAZR01001533">
    <property type="protein sequence ID" value="KKN43128.1"/>
    <property type="molecule type" value="Genomic_DNA"/>
</dbReference>
<name>A0A0F9TNZ2_9ZZZZ</name>
<proteinExistence type="predicted"/>
<gene>
    <name evidence="1" type="ORF">LCGC14_0706300</name>
</gene>
<accession>A0A0F9TNZ2</accession>